<keyword evidence="4" id="KW-1185">Reference proteome</keyword>
<evidence type="ECO:0000313" key="3">
    <source>
        <dbReference type="EMBL" id="KAJ7328062.1"/>
    </source>
</evidence>
<gene>
    <name evidence="3" type="ORF">DFH08DRAFT_1084644</name>
</gene>
<feature type="signal peptide" evidence="2">
    <location>
        <begin position="1"/>
        <end position="25"/>
    </location>
</feature>
<feature type="compositionally biased region" description="Low complexity" evidence="1">
    <location>
        <begin position="142"/>
        <end position="193"/>
    </location>
</feature>
<dbReference type="Proteomes" id="UP001218218">
    <property type="component" value="Unassembled WGS sequence"/>
</dbReference>
<evidence type="ECO:0000256" key="1">
    <source>
        <dbReference type="SAM" id="MobiDB-lite"/>
    </source>
</evidence>
<keyword evidence="2" id="KW-0732">Signal</keyword>
<feature type="compositionally biased region" description="Gly residues" evidence="1">
    <location>
        <begin position="194"/>
        <end position="205"/>
    </location>
</feature>
<organism evidence="3 4">
    <name type="scientific">Mycena albidolilacea</name>
    <dbReference type="NCBI Taxonomy" id="1033008"/>
    <lineage>
        <taxon>Eukaryota</taxon>
        <taxon>Fungi</taxon>
        <taxon>Dikarya</taxon>
        <taxon>Basidiomycota</taxon>
        <taxon>Agaricomycotina</taxon>
        <taxon>Agaricomycetes</taxon>
        <taxon>Agaricomycetidae</taxon>
        <taxon>Agaricales</taxon>
        <taxon>Marasmiineae</taxon>
        <taxon>Mycenaceae</taxon>
        <taxon>Mycena</taxon>
    </lineage>
</organism>
<protein>
    <submittedName>
        <fullName evidence="3">Uncharacterized protein</fullName>
    </submittedName>
</protein>
<name>A0AAD7EJT5_9AGAR</name>
<comment type="caution">
    <text evidence="3">The sequence shown here is derived from an EMBL/GenBank/DDBJ whole genome shotgun (WGS) entry which is preliminary data.</text>
</comment>
<dbReference type="EMBL" id="JARIHO010000040">
    <property type="protein sequence ID" value="KAJ7328062.1"/>
    <property type="molecule type" value="Genomic_DNA"/>
</dbReference>
<evidence type="ECO:0000313" key="4">
    <source>
        <dbReference type="Proteomes" id="UP001218218"/>
    </source>
</evidence>
<feature type="region of interest" description="Disordered" evidence="1">
    <location>
        <begin position="119"/>
        <end position="216"/>
    </location>
</feature>
<dbReference type="AlphaFoldDB" id="A0AAD7EJT5"/>
<sequence>MLSFSTSSFLASTAIFLALSSVSLARPAPRASLLEQGRILQAPLDVDFVPGCTSCNDLQTSVNTLTAVATLCAPSVLSQVEHCFSCLIEGGIAGGPLQEAADSFVDSCNSDPTGAFILGGATLNSGSDSGSDGDDGTGSGPGPSTSGSGQTSATPATTGGASTGNTPPGGPSTSSSSAAKPTGSAGSSSTNTTGGSGTDAPGGGASNDKDKPNGGEHVVATAGAVALGFVGLASALLI</sequence>
<evidence type="ECO:0000256" key="2">
    <source>
        <dbReference type="SAM" id="SignalP"/>
    </source>
</evidence>
<proteinExistence type="predicted"/>
<accession>A0AAD7EJT5</accession>
<reference evidence="3" key="1">
    <citation type="submission" date="2023-03" db="EMBL/GenBank/DDBJ databases">
        <title>Massive genome expansion in bonnet fungi (Mycena s.s.) driven by repeated elements and novel gene families across ecological guilds.</title>
        <authorList>
            <consortium name="Lawrence Berkeley National Laboratory"/>
            <person name="Harder C.B."/>
            <person name="Miyauchi S."/>
            <person name="Viragh M."/>
            <person name="Kuo A."/>
            <person name="Thoen E."/>
            <person name="Andreopoulos B."/>
            <person name="Lu D."/>
            <person name="Skrede I."/>
            <person name="Drula E."/>
            <person name="Henrissat B."/>
            <person name="Morin E."/>
            <person name="Kohler A."/>
            <person name="Barry K."/>
            <person name="LaButti K."/>
            <person name="Morin E."/>
            <person name="Salamov A."/>
            <person name="Lipzen A."/>
            <person name="Mereny Z."/>
            <person name="Hegedus B."/>
            <person name="Baldrian P."/>
            <person name="Stursova M."/>
            <person name="Weitz H."/>
            <person name="Taylor A."/>
            <person name="Grigoriev I.V."/>
            <person name="Nagy L.G."/>
            <person name="Martin F."/>
            <person name="Kauserud H."/>
        </authorList>
    </citation>
    <scope>NUCLEOTIDE SEQUENCE</scope>
    <source>
        <strain evidence="3">CBHHK002</strain>
    </source>
</reference>
<feature type="chain" id="PRO_5042252092" evidence="2">
    <location>
        <begin position="26"/>
        <end position="238"/>
    </location>
</feature>